<sequence length="673" mass="76052">MGFPRVLFETARGCGSFPVDCVMNNSYSLLQELRQSWPHLRPQLYFKASLTALSHAIEDAVLVGKGTPLAIANFQQERFYRQEVRRYQRIAQCTDQVYVLAVPESDFGAASAPYITIPLDPNDGLAQEWHLIVIDRQYSACIICREQVSPENPALLDQARKFRGIWSFDRQVCLQAAKLLLERILAYRPEWKSEVKQTLKRYGLTRKSSVQIKNKRSPQLDQLFTERLIAYLQASQFKLLRAYRAIAVQEGKERLINVLTAFIRRSLNPEQVLISTVQELGQVFNSCRCILYRCDAFGQTLPIEYESVAVKVTSMRGEIWSIAEHSLFREVLEKDEAIAIADISQDLGIRSDSELQAKFQQWQIRSCLLVPIRYQEAQLGMLEIHYCGSEAHPWCADEIALVVAIAAQVGIALMQAQAYTDLEALNRQLEAIERSQRNLIAIAGHELRTPLSTIRICLETLTTTPEIPTDLQQEMLQTALNDSDRLQQLIQDFLRISRLESGLVRWQIEPLSLPECLDLVISNLKTRRLPETLPQIILDLPNFLPPVQADGEGLTEVLIKLLDNACKFTPTSGQITVRAQIIDKLQMLEVIIIDTGRGIEPSQLESIFDRFYQEEAFLQRTIGGSGLGLAICRQIIQSLGGKIWATSAGKDRGSQFHLNIPISTIVLGSMSAL</sequence>
<evidence type="ECO:0000256" key="3">
    <source>
        <dbReference type="ARBA" id="ARBA00022553"/>
    </source>
</evidence>
<reference evidence="9" key="1">
    <citation type="submission" date="2019-10" db="EMBL/GenBank/DDBJ databases">
        <title>Draft genome sequece of Microseira wollei NIES-4236.</title>
        <authorList>
            <person name="Yamaguchi H."/>
            <person name="Suzuki S."/>
            <person name="Kawachi M."/>
        </authorList>
    </citation>
    <scope>NUCLEOTIDE SEQUENCE</scope>
    <source>
        <strain evidence="9">NIES-4236</strain>
    </source>
</reference>
<dbReference type="GO" id="GO:0000155">
    <property type="term" value="F:phosphorelay sensor kinase activity"/>
    <property type="evidence" value="ECO:0007669"/>
    <property type="project" value="InterPro"/>
</dbReference>
<dbReference type="SMART" id="SM00388">
    <property type="entry name" value="HisKA"/>
    <property type="match status" value="1"/>
</dbReference>
<evidence type="ECO:0000313" key="9">
    <source>
        <dbReference type="EMBL" id="GET41315.1"/>
    </source>
</evidence>
<keyword evidence="5 9" id="KW-0418">Kinase</keyword>
<dbReference type="InterPro" id="IPR003018">
    <property type="entry name" value="GAF"/>
</dbReference>
<evidence type="ECO:0000256" key="2">
    <source>
        <dbReference type="ARBA" id="ARBA00012438"/>
    </source>
</evidence>
<dbReference type="PROSITE" id="PS50109">
    <property type="entry name" value="HIS_KIN"/>
    <property type="match status" value="1"/>
</dbReference>
<dbReference type="Pfam" id="PF01590">
    <property type="entry name" value="GAF"/>
    <property type="match status" value="1"/>
</dbReference>
<dbReference type="Gene3D" id="3.30.565.10">
    <property type="entry name" value="Histidine kinase-like ATPase, C-terminal domain"/>
    <property type="match status" value="1"/>
</dbReference>
<dbReference type="SMART" id="SM00065">
    <property type="entry name" value="GAF"/>
    <property type="match status" value="1"/>
</dbReference>
<dbReference type="Pfam" id="PF02518">
    <property type="entry name" value="HATPase_c"/>
    <property type="match status" value="1"/>
</dbReference>
<keyword evidence="7" id="KW-0175">Coiled coil</keyword>
<dbReference type="PANTHER" id="PTHR43711">
    <property type="entry name" value="TWO-COMPONENT HISTIDINE KINASE"/>
    <property type="match status" value="1"/>
</dbReference>
<keyword evidence="3" id="KW-0597">Phosphoprotein</keyword>
<evidence type="ECO:0000256" key="6">
    <source>
        <dbReference type="ARBA" id="ARBA00023012"/>
    </source>
</evidence>
<gene>
    <name evidence="9" type="ORF">MiSe_61270</name>
</gene>
<dbReference type="SMART" id="SM00387">
    <property type="entry name" value="HATPase_c"/>
    <property type="match status" value="1"/>
</dbReference>
<dbReference type="InterPro" id="IPR019278">
    <property type="entry name" value="DICT_dom"/>
</dbReference>
<dbReference type="InterPro" id="IPR036097">
    <property type="entry name" value="HisK_dim/P_sf"/>
</dbReference>
<dbReference type="CDD" id="cd00082">
    <property type="entry name" value="HisKA"/>
    <property type="match status" value="1"/>
</dbReference>
<feature type="coiled-coil region" evidence="7">
    <location>
        <begin position="415"/>
        <end position="442"/>
    </location>
</feature>
<keyword evidence="4" id="KW-0808">Transferase</keyword>
<evidence type="ECO:0000256" key="4">
    <source>
        <dbReference type="ARBA" id="ARBA00022679"/>
    </source>
</evidence>
<dbReference type="PANTHER" id="PTHR43711:SF26">
    <property type="entry name" value="SENSOR HISTIDINE KINASE RCSC"/>
    <property type="match status" value="1"/>
</dbReference>
<dbReference type="Pfam" id="PF10069">
    <property type="entry name" value="DICT"/>
    <property type="match status" value="1"/>
</dbReference>
<dbReference type="InterPro" id="IPR029016">
    <property type="entry name" value="GAF-like_dom_sf"/>
</dbReference>
<dbReference type="InterPro" id="IPR003594">
    <property type="entry name" value="HATPase_dom"/>
</dbReference>
<dbReference type="InterPro" id="IPR005467">
    <property type="entry name" value="His_kinase_dom"/>
</dbReference>
<dbReference type="EC" id="2.7.13.3" evidence="2"/>
<dbReference type="Gene3D" id="1.10.287.130">
    <property type="match status" value="1"/>
</dbReference>
<dbReference type="Proteomes" id="UP001050975">
    <property type="component" value="Unassembled WGS sequence"/>
</dbReference>
<organism evidence="9 10">
    <name type="scientific">Microseira wollei NIES-4236</name>
    <dbReference type="NCBI Taxonomy" id="2530354"/>
    <lineage>
        <taxon>Bacteria</taxon>
        <taxon>Bacillati</taxon>
        <taxon>Cyanobacteriota</taxon>
        <taxon>Cyanophyceae</taxon>
        <taxon>Oscillatoriophycideae</taxon>
        <taxon>Aerosakkonematales</taxon>
        <taxon>Aerosakkonemataceae</taxon>
        <taxon>Microseira</taxon>
    </lineage>
</organism>
<evidence type="ECO:0000256" key="5">
    <source>
        <dbReference type="ARBA" id="ARBA00022777"/>
    </source>
</evidence>
<dbReference type="Pfam" id="PF00512">
    <property type="entry name" value="HisKA"/>
    <property type="match status" value="1"/>
</dbReference>
<dbReference type="Gene3D" id="3.30.450.40">
    <property type="match status" value="1"/>
</dbReference>
<dbReference type="InterPro" id="IPR004358">
    <property type="entry name" value="Sig_transdc_His_kin-like_C"/>
</dbReference>
<dbReference type="SUPFAM" id="SSF55874">
    <property type="entry name" value="ATPase domain of HSP90 chaperone/DNA topoisomerase II/histidine kinase"/>
    <property type="match status" value="1"/>
</dbReference>
<dbReference type="InterPro" id="IPR003661">
    <property type="entry name" value="HisK_dim/P_dom"/>
</dbReference>
<dbReference type="InterPro" id="IPR033415">
    <property type="entry name" value="CHASE6_C"/>
</dbReference>
<dbReference type="AlphaFoldDB" id="A0AAV3XHD6"/>
<accession>A0AAV3XHD6</accession>
<evidence type="ECO:0000313" key="10">
    <source>
        <dbReference type="Proteomes" id="UP001050975"/>
    </source>
</evidence>
<keyword evidence="6" id="KW-0902">Two-component regulatory system</keyword>
<comment type="catalytic activity">
    <reaction evidence="1">
        <text>ATP + protein L-histidine = ADP + protein N-phospho-L-histidine.</text>
        <dbReference type="EC" id="2.7.13.3"/>
    </reaction>
</comment>
<evidence type="ECO:0000256" key="1">
    <source>
        <dbReference type="ARBA" id="ARBA00000085"/>
    </source>
</evidence>
<evidence type="ECO:0000256" key="7">
    <source>
        <dbReference type="SAM" id="Coils"/>
    </source>
</evidence>
<protein>
    <recommendedName>
        <fullName evidence="2">histidine kinase</fullName>
        <ecNumber evidence="2">2.7.13.3</ecNumber>
    </recommendedName>
</protein>
<feature type="domain" description="Histidine kinase" evidence="8">
    <location>
        <begin position="442"/>
        <end position="664"/>
    </location>
</feature>
<evidence type="ECO:0000259" key="8">
    <source>
        <dbReference type="PROSITE" id="PS50109"/>
    </source>
</evidence>
<dbReference type="InterPro" id="IPR036890">
    <property type="entry name" value="HATPase_C_sf"/>
</dbReference>
<dbReference type="EMBL" id="BLAY01000118">
    <property type="protein sequence ID" value="GET41315.1"/>
    <property type="molecule type" value="Genomic_DNA"/>
</dbReference>
<keyword evidence="10" id="KW-1185">Reference proteome</keyword>
<dbReference type="Pfam" id="PF17150">
    <property type="entry name" value="CHASE6_C"/>
    <property type="match status" value="1"/>
</dbReference>
<name>A0AAV3XHD6_9CYAN</name>
<dbReference type="PRINTS" id="PR00344">
    <property type="entry name" value="BCTRLSENSOR"/>
</dbReference>
<dbReference type="InterPro" id="IPR050736">
    <property type="entry name" value="Sensor_HK_Regulatory"/>
</dbReference>
<comment type="caution">
    <text evidence="9">The sequence shown here is derived from an EMBL/GenBank/DDBJ whole genome shotgun (WGS) entry which is preliminary data.</text>
</comment>
<dbReference type="SUPFAM" id="SSF55781">
    <property type="entry name" value="GAF domain-like"/>
    <property type="match status" value="1"/>
</dbReference>
<dbReference type="SUPFAM" id="SSF47384">
    <property type="entry name" value="Homodimeric domain of signal transducing histidine kinase"/>
    <property type="match status" value="1"/>
</dbReference>
<proteinExistence type="predicted"/>